<protein>
    <recommendedName>
        <fullName evidence="3">HTH tetR-type domain-containing protein</fullName>
    </recommendedName>
</protein>
<dbReference type="RefSeq" id="WP_007126686.1">
    <property type="nucleotide sequence ID" value="NZ_AZFO01000007.1"/>
</dbReference>
<dbReference type="eggNOG" id="ENOG5030S7H">
    <property type="taxonomic scope" value="Bacteria"/>
</dbReference>
<comment type="caution">
    <text evidence="1">The sequence shown here is derived from an EMBL/GenBank/DDBJ whole genome shotgun (WGS) entry which is preliminary data.</text>
</comment>
<evidence type="ECO:0008006" key="3">
    <source>
        <dbReference type="Google" id="ProtNLM"/>
    </source>
</evidence>
<sequence length="164" mass="19487">MQMRLHNVLRKELAHKLLNNYSVTKFCKAAGIGRGSFYNLYAGLGDLYFNSIEQDLKLHFREYRASNLKQLVYAFLREIGNNRVYYTNLYHLSKKDEDKHICEKIRQTLFKEMQNHLIESNFSNKHIRSMSYVIFSHVSNWLAHKCSQHVNDIYNEIVIVLPEN</sequence>
<keyword evidence="2" id="KW-1185">Reference proteome</keyword>
<dbReference type="Proteomes" id="UP000005583">
    <property type="component" value="Unassembled WGS sequence"/>
</dbReference>
<dbReference type="EMBL" id="ACGU01000108">
    <property type="protein sequence ID" value="EEJ71197.1"/>
    <property type="molecule type" value="Genomic_DNA"/>
</dbReference>
<dbReference type="OrthoDB" id="2307694at2"/>
<name>C2EQI3_9LACO</name>
<evidence type="ECO:0000313" key="1">
    <source>
        <dbReference type="EMBL" id="EEJ71197.1"/>
    </source>
</evidence>
<organism evidence="1 2">
    <name type="scientific">Lactobacillus ultunensis DSM 16047</name>
    <dbReference type="NCBI Taxonomy" id="525365"/>
    <lineage>
        <taxon>Bacteria</taxon>
        <taxon>Bacillati</taxon>
        <taxon>Bacillota</taxon>
        <taxon>Bacilli</taxon>
        <taxon>Lactobacillales</taxon>
        <taxon>Lactobacillaceae</taxon>
        <taxon>Lactobacillus</taxon>
    </lineage>
</organism>
<reference evidence="1 2" key="1">
    <citation type="submission" date="2009-01" db="EMBL/GenBank/DDBJ databases">
        <authorList>
            <person name="Qin X."/>
            <person name="Bachman B."/>
            <person name="Battles P."/>
            <person name="Bell A."/>
            <person name="Bess C."/>
            <person name="Bickham C."/>
            <person name="Chaboub L."/>
            <person name="Chen D."/>
            <person name="Coyle M."/>
            <person name="Deiros D.R."/>
            <person name="Dinh H."/>
            <person name="Forbes L."/>
            <person name="Fowler G."/>
            <person name="Francisco L."/>
            <person name="Fu Q."/>
            <person name="Gubbala S."/>
            <person name="Hale W."/>
            <person name="Han Y."/>
            <person name="Hemphill L."/>
            <person name="Highlander S.K."/>
            <person name="Hirani K."/>
            <person name="Hogues M."/>
            <person name="Jackson L."/>
            <person name="Jakkamsetti A."/>
            <person name="Javaid M."/>
            <person name="Jiang H."/>
            <person name="Korchina V."/>
            <person name="Kovar C."/>
            <person name="Lara F."/>
            <person name="Lee S."/>
            <person name="Mata R."/>
            <person name="Mathew T."/>
            <person name="Moen C."/>
            <person name="Morales K."/>
            <person name="Munidasa M."/>
            <person name="Nazareth L."/>
            <person name="Ngo R."/>
            <person name="Nguyen L."/>
            <person name="Okwuonu G."/>
            <person name="Ongeri F."/>
            <person name="Patil S."/>
            <person name="Petrosino J."/>
            <person name="Pham C."/>
            <person name="Pham P."/>
            <person name="Pu L.-L."/>
            <person name="Puazo M."/>
            <person name="Raj R."/>
            <person name="Reid J."/>
            <person name="Rouhana J."/>
            <person name="Saada N."/>
            <person name="Shang Y."/>
            <person name="Simmons D."/>
            <person name="Thornton R."/>
            <person name="Warren J."/>
            <person name="Weissenberger G."/>
            <person name="Zhang J."/>
            <person name="Zhang L."/>
            <person name="Zhou C."/>
            <person name="Zhu D."/>
            <person name="Muzny D."/>
            <person name="Worley K."/>
            <person name="Gibbs R."/>
        </authorList>
    </citation>
    <scope>NUCLEOTIDE SEQUENCE [LARGE SCALE GENOMIC DNA]</scope>
    <source>
        <strain evidence="1 2">DSM 16047</strain>
    </source>
</reference>
<dbReference type="HOGENOM" id="CLU_111533_0_0_9"/>
<evidence type="ECO:0000313" key="2">
    <source>
        <dbReference type="Proteomes" id="UP000005583"/>
    </source>
</evidence>
<accession>C2EQI3</accession>
<dbReference type="AlphaFoldDB" id="C2EQI3"/>
<dbReference type="SUPFAM" id="SSF46689">
    <property type="entry name" value="Homeodomain-like"/>
    <property type="match status" value="1"/>
</dbReference>
<proteinExistence type="predicted"/>
<dbReference type="InterPro" id="IPR009057">
    <property type="entry name" value="Homeodomain-like_sf"/>
</dbReference>
<dbReference type="Gene3D" id="1.10.357.10">
    <property type="entry name" value="Tetracycline Repressor, domain 2"/>
    <property type="match status" value="1"/>
</dbReference>
<gene>
    <name evidence="1" type="ORF">HMPREF0548_1929</name>
</gene>